<dbReference type="InterPro" id="IPR006202">
    <property type="entry name" value="Neur_chan_lig-bd"/>
</dbReference>
<comment type="caution">
    <text evidence="16">The sequence shown here is derived from an EMBL/GenBank/DDBJ whole genome shotgun (WGS) entry which is preliminary data.</text>
</comment>
<dbReference type="PRINTS" id="PR00252">
    <property type="entry name" value="NRIONCHANNEL"/>
</dbReference>
<evidence type="ECO:0000256" key="13">
    <source>
        <dbReference type="PROSITE-ProRule" id="PRU00124"/>
    </source>
</evidence>
<dbReference type="SUPFAM" id="SSF90112">
    <property type="entry name" value="Neurotransmitter-gated ion-channel transmembrane pore"/>
    <property type="match status" value="1"/>
</dbReference>
<evidence type="ECO:0000256" key="5">
    <source>
        <dbReference type="ARBA" id="ARBA00022692"/>
    </source>
</evidence>
<dbReference type="Gene3D" id="2.60.120.200">
    <property type="match status" value="1"/>
</dbReference>
<reference evidence="16 17" key="1">
    <citation type="submission" date="2023-03" db="EMBL/GenBank/DDBJ databases">
        <title>High-quality genome of Scylla paramamosain provides insights in environmental adaptation.</title>
        <authorList>
            <person name="Zhang L."/>
        </authorList>
    </citation>
    <scope>NUCLEOTIDE SEQUENCE [LARGE SCALE GENOMIC DNA]</scope>
    <source>
        <strain evidence="16">LZ_2023a</strain>
        <tissue evidence="16">Muscle</tissue>
    </source>
</reference>
<dbReference type="Pfam" id="PF00057">
    <property type="entry name" value="Ldl_recept_a"/>
    <property type="match status" value="1"/>
</dbReference>
<feature type="disulfide bond" evidence="13">
    <location>
        <begin position="452"/>
        <end position="464"/>
    </location>
</feature>
<dbReference type="InterPro" id="IPR036734">
    <property type="entry name" value="Neur_chan_lig-bd_sf"/>
</dbReference>
<dbReference type="InterPro" id="IPR006029">
    <property type="entry name" value="Neurotrans-gated_channel_TM"/>
</dbReference>
<organism evidence="16 17">
    <name type="scientific">Scylla paramamosain</name>
    <name type="common">Mud crab</name>
    <dbReference type="NCBI Taxonomy" id="85552"/>
    <lineage>
        <taxon>Eukaryota</taxon>
        <taxon>Metazoa</taxon>
        <taxon>Ecdysozoa</taxon>
        <taxon>Arthropoda</taxon>
        <taxon>Crustacea</taxon>
        <taxon>Multicrustacea</taxon>
        <taxon>Malacostraca</taxon>
        <taxon>Eumalacostraca</taxon>
        <taxon>Eucarida</taxon>
        <taxon>Decapoda</taxon>
        <taxon>Pleocyemata</taxon>
        <taxon>Brachyura</taxon>
        <taxon>Eubrachyura</taxon>
        <taxon>Portunoidea</taxon>
        <taxon>Portunidae</taxon>
        <taxon>Portuninae</taxon>
        <taxon>Scylla</taxon>
    </lineage>
</organism>
<dbReference type="SUPFAM" id="SSF63712">
    <property type="entry name" value="Nicotinic receptor ligand binding domain-like"/>
    <property type="match status" value="1"/>
</dbReference>
<dbReference type="InterPro" id="IPR036719">
    <property type="entry name" value="Neuro-gated_channel_TM_sf"/>
</dbReference>
<dbReference type="Pfam" id="PF00354">
    <property type="entry name" value="Pentaxin"/>
    <property type="match status" value="1"/>
</dbReference>
<keyword evidence="5 14" id="KW-0812">Transmembrane</keyword>
<keyword evidence="10 13" id="KW-1015">Disulfide bond</keyword>
<evidence type="ECO:0000259" key="15">
    <source>
        <dbReference type="SMART" id="SM00159"/>
    </source>
</evidence>
<evidence type="ECO:0000256" key="6">
    <source>
        <dbReference type="ARBA" id="ARBA00022729"/>
    </source>
</evidence>
<keyword evidence="11" id="KW-0325">Glycoprotein</keyword>
<dbReference type="InterPro" id="IPR001759">
    <property type="entry name" value="PTX_dom"/>
</dbReference>
<dbReference type="SUPFAM" id="SSF49899">
    <property type="entry name" value="Concanavalin A-like lectins/glucanases"/>
    <property type="match status" value="1"/>
</dbReference>
<keyword evidence="3 14" id="KW-0813">Transport</keyword>
<dbReference type="PRINTS" id="PR00253">
    <property type="entry name" value="GABAARECEPTR"/>
</dbReference>
<evidence type="ECO:0000256" key="10">
    <source>
        <dbReference type="ARBA" id="ARBA00023157"/>
    </source>
</evidence>
<dbReference type="InterPro" id="IPR006028">
    <property type="entry name" value="GABAA/Glycine_rcpt"/>
</dbReference>
<dbReference type="AlphaFoldDB" id="A0AAW0SKZ6"/>
<dbReference type="InterPro" id="IPR006201">
    <property type="entry name" value="Neur_channel"/>
</dbReference>
<dbReference type="InterPro" id="IPR002172">
    <property type="entry name" value="LDrepeatLR_classA_rpt"/>
</dbReference>
<dbReference type="Gene3D" id="4.10.400.10">
    <property type="entry name" value="Low-density Lipoprotein Receptor"/>
    <property type="match status" value="1"/>
</dbReference>
<dbReference type="CDD" id="cd00112">
    <property type="entry name" value="LDLa"/>
    <property type="match status" value="1"/>
</dbReference>
<dbReference type="PROSITE" id="PS00236">
    <property type="entry name" value="NEUROTR_ION_CHANNEL"/>
    <property type="match status" value="1"/>
</dbReference>
<sequence length="864" mass="98602">MKLHRLGSGSARLNSSLFRCRWWRPVGQDMSSLSQAQRHQASDFIVRHLLVKRFIMRGGASLWAAVVLVACNVHLHRPGRGAAGVQVLRFQEDRVATTRTKAWYKGKVDPSRQLASVTLCGRFYLFTLHGWATFFSLMNEENLNGILEADVWVERVRPVFARNWNFQLLKKNLWMSRWHHLCFTYDHQQHLISTYVDGRLNNHQNYEVDKTMSGNGAVLGQGLEAQRSFSGDLTQVNVWDRPLTSEEIHRLAECEDDQQGNYISWNEGWMLQDVTSYEMTLADICHDCTKEHWAEPNDLKQEGVWMINDTSVRDAIIWAPKEPNGLQYENCAVTIPYAVADVDCKTNLKCVTCPFTEPVRFSFLGTCESELRNVYFTAFQLDKEELMFMGYGAYHIKRLNDTWAWINVVTNKTIAFLLESVPDFPMGRRWWQLKQPVCEQKDGDRRLLLSPCPSGYFTCNDATCIPLPHRCDLKYDCGDNSDEEECELVSFPEGYQKHLPPRSVDSEEAALSIMLTVIVESLAVKTIDSVMEVSYQLMLTWRDNRLLYQDLKVDSTLNVLPLVTVIRLWTPQVEFINTIKSEHTLMDGDTLMRVDRRATSIGMKPTAPAEVELFSGKDNTLTVGRKYGTVYMCDLDLSLYPFDVQVCFMHLRISSSTRYFLLFDPEASIVNNSANRLLVEYEVQPLTLIHGGEGQFSEVKVKVPLTRRYGYAILNIYLPTLVLLIVSYVTLFIRPAVFDVRMMSALTVQLVIATLFSQVSASLPKTSYFKMVDVWLIFCIGITFLTIIFHVVVDLVVHRQADPGGSRMWVVPINKGKLGSGIMDAKPSLAGWDVLGQRVVLATKVTVPAVFLVFNICYWGYILG</sequence>
<dbReference type="SUPFAM" id="SSF57424">
    <property type="entry name" value="LDL receptor-like module"/>
    <property type="match status" value="1"/>
</dbReference>
<dbReference type="PROSITE" id="PS01209">
    <property type="entry name" value="LDLRA_1"/>
    <property type="match status" value="1"/>
</dbReference>
<dbReference type="SMART" id="SM00159">
    <property type="entry name" value="PTX"/>
    <property type="match status" value="1"/>
</dbReference>
<evidence type="ECO:0000256" key="11">
    <source>
        <dbReference type="ARBA" id="ARBA00023180"/>
    </source>
</evidence>
<feature type="disulfide bond" evidence="13">
    <location>
        <begin position="459"/>
        <end position="477"/>
    </location>
</feature>
<keyword evidence="8 14" id="KW-0406">Ion transport</keyword>
<dbReference type="Proteomes" id="UP001487740">
    <property type="component" value="Unassembled WGS sequence"/>
</dbReference>
<evidence type="ECO:0000256" key="8">
    <source>
        <dbReference type="ARBA" id="ARBA00023065"/>
    </source>
</evidence>
<name>A0AAW0SKZ6_SCYPA</name>
<accession>A0AAW0SKZ6</accession>
<evidence type="ECO:0000256" key="9">
    <source>
        <dbReference type="ARBA" id="ARBA00023136"/>
    </source>
</evidence>
<dbReference type="Gene3D" id="2.70.170.10">
    <property type="entry name" value="Neurotransmitter-gated ion-channel ligand-binding domain"/>
    <property type="match status" value="1"/>
</dbReference>
<dbReference type="EMBL" id="JARAKH010000049">
    <property type="protein sequence ID" value="KAK8375441.1"/>
    <property type="molecule type" value="Genomic_DNA"/>
</dbReference>
<dbReference type="InterPro" id="IPR038050">
    <property type="entry name" value="Neuro_actylchol_rec"/>
</dbReference>
<feature type="transmembrane region" description="Helical" evidence="14">
    <location>
        <begin position="709"/>
        <end position="733"/>
    </location>
</feature>
<dbReference type="FunFam" id="4.10.400.10:FF:000065">
    <property type="entry name" value="Transmembrane protease serine 7"/>
    <property type="match status" value="1"/>
</dbReference>
<dbReference type="PROSITE" id="PS50068">
    <property type="entry name" value="LDLRA_2"/>
    <property type="match status" value="1"/>
</dbReference>
<keyword evidence="12 14" id="KW-0407">Ion channel</keyword>
<keyword evidence="17" id="KW-1185">Reference proteome</keyword>
<comment type="similarity">
    <text evidence="14">Belongs to the ligand-gated ion channel (TC 1.A.9) family.</text>
</comment>
<evidence type="ECO:0000256" key="12">
    <source>
        <dbReference type="ARBA" id="ARBA00023303"/>
    </source>
</evidence>
<proteinExistence type="inferred from homology"/>
<keyword evidence="9 14" id="KW-0472">Membrane</keyword>
<evidence type="ECO:0000256" key="2">
    <source>
        <dbReference type="ARBA" id="ARBA00004236"/>
    </source>
</evidence>
<protein>
    <recommendedName>
        <fullName evidence="15">Pentraxin (PTX) domain-containing protein</fullName>
    </recommendedName>
</protein>
<evidence type="ECO:0000313" key="17">
    <source>
        <dbReference type="Proteomes" id="UP001487740"/>
    </source>
</evidence>
<dbReference type="Pfam" id="PF02931">
    <property type="entry name" value="Neur_chan_LBD"/>
    <property type="match status" value="1"/>
</dbReference>
<dbReference type="GO" id="GO:0005886">
    <property type="term" value="C:plasma membrane"/>
    <property type="evidence" value="ECO:0007669"/>
    <property type="project" value="UniProtKB-SubCell"/>
</dbReference>
<evidence type="ECO:0000256" key="4">
    <source>
        <dbReference type="ARBA" id="ARBA00022475"/>
    </source>
</evidence>
<comment type="subcellular location">
    <subcellularLocation>
        <location evidence="2">Cell membrane</location>
    </subcellularLocation>
    <subcellularLocation>
        <location evidence="1">Membrane</location>
        <topology evidence="1">Multi-pass membrane protein</topology>
    </subcellularLocation>
</comment>
<feature type="domain" description="Pentraxin (PTX)" evidence="15">
    <location>
        <begin position="91"/>
        <end position="283"/>
    </location>
</feature>
<dbReference type="InterPro" id="IPR018000">
    <property type="entry name" value="Neurotransmitter_ion_chnl_CS"/>
</dbReference>
<dbReference type="InterPro" id="IPR013320">
    <property type="entry name" value="ConA-like_dom_sf"/>
</dbReference>
<keyword evidence="7 14" id="KW-1133">Transmembrane helix</keyword>
<dbReference type="GO" id="GO:0099095">
    <property type="term" value="F:ligand-gated monoatomic anion channel activity"/>
    <property type="evidence" value="ECO:0007669"/>
    <property type="project" value="UniProtKB-ARBA"/>
</dbReference>
<feature type="disulfide bond" evidence="13">
    <location>
        <begin position="471"/>
        <end position="486"/>
    </location>
</feature>
<keyword evidence="6" id="KW-0732">Signal</keyword>
<dbReference type="Pfam" id="PF02932">
    <property type="entry name" value="Neur_chan_memb"/>
    <property type="match status" value="1"/>
</dbReference>
<dbReference type="InterPro" id="IPR036055">
    <property type="entry name" value="LDL_receptor-like_sf"/>
</dbReference>
<dbReference type="PANTHER" id="PTHR18945">
    <property type="entry name" value="NEUROTRANSMITTER GATED ION CHANNEL"/>
    <property type="match status" value="1"/>
</dbReference>
<evidence type="ECO:0000313" key="16">
    <source>
        <dbReference type="EMBL" id="KAK8375441.1"/>
    </source>
</evidence>
<evidence type="ECO:0000256" key="7">
    <source>
        <dbReference type="ARBA" id="ARBA00022989"/>
    </source>
</evidence>
<feature type="transmembrane region" description="Helical" evidence="14">
    <location>
        <begin position="745"/>
        <end position="763"/>
    </location>
</feature>
<gene>
    <name evidence="16" type="ORF">O3P69_008349</name>
</gene>
<feature type="transmembrane region" description="Helical" evidence="14">
    <location>
        <begin position="775"/>
        <end position="797"/>
    </location>
</feature>
<feature type="transmembrane region" description="Helical" evidence="14">
    <location>
        <begin position="845"/>
        <end position="862"/>
    </location>
</feature>
<evidence type="ECO:0000256" key="3">
    <source>
        <dbReference type="ARBA" id="ARBA00022448"/>
    </source>
</evidence>
<dbReference type="SMART" id="SM00192">
    <property type="entry name" value="LDLa"/>
    <property type="match status" value="1"/>
</dbReference>
<dbReference type="GO" id="GO:0004888">
    <property type="term" value="F:transmembrane signaling receptor activity"/>
    <property type="evidence" value="ECO:0007669"/>
    <property type="project" value="InterPro"/>
</dbReference>
<dbReference type="GO" id="GO:0005254">
    <property type="term" value="F:chloride channel activity"/>
    <property type="evidence" value="ECO:0007669"/>
    <property type="project" value="UniProtKB-ARBA"/>
</dbReference>
<dbReference type="GO" id="GO:0005230">
    <property type="term" value="F:extracellular ligand-gated monoatomic ion channel activity"/>
    <property type="evidence" value="ECO:0007669"/>
    <property type="project" value="InterPro"/>
</dbReference>
<evidence type="ECO:0000256" key="1">
    <source>
        <dbReference type="ARBA" id="ARBA00004141"/>
    </source>
</evidence>
<dbReference type="Gene3D" id="1.20.58.390">
    <property type="entry name" value="Neurotransmitter-gated ion-channel transmembrane domain"/>
    <property type="match status" value="1"/>
</dbReference>
<keyword evidence="4" id="KW-1003">Cell membrane</keyword>
<evidence type="ECO:0000256" key="14">
    <source>
        <dbReference type="RuleBase" id="RU000687"/>
    </source>
</evidence>
<dbReference type="InterPro" id="IPR023415">
    <property type="entry name" value="LDLR_class-A_CS"/>
</dbReference>